<dbReference type="PANTHER" id="PTHR36302:SF1">
    <property type="entry name" value="COPPER CHAPERONE PCU(A)C"/>
    <property type="match status" value="1"/>
</dbReference>
<proteinExistence type="evidence at protein level"/>
<evidence type="ECO:0000256" key="2">
    <source>
        <dbReference type="SAM" id="SignalP"/>
    </source>
</evidence>
<dbReference type="PATRIC" id="fig|243230.17.peg.2097"/>
<keyword evidence="2" id="KW-0732">Signal</keyword>
<evidence type="ECO:0000313" key="4">
    <source>
        <dbReference type="Proteomes" id="UP000002524"/>
    </source>
</evidence>
<dbReference type="InterPro" id="IPR036182">
    <property type="entry name" value="PCuAC_sf"/>
</dbReference>
<dbReference type="OrthoDB" id="74144at2"/>
<dbReference type="InterPro" id="IPR007410">
    <property type="entry name" value="LpqE-like"/>
</dbReference>
<dbReference type="Pfam" id="PF04314">
    <property type="entry name" value="PCuAC"/>
    <property type="match status" value="1"/>
</dbReference>
<dbReference type="PANTHER" id="PTHR36302">
    <property type="entry name" value="BLR7088 PROTEIN"/>
    <property type="match status" value="1"/>
</dbReference>
<keyword evidence="4" id="KW-1185">Reference proteome</keyword>
<feature type="compositionally biased region" description="Low complexity" evidence="1">
    <location>
        <begin position="37"/>
        <end position="53"/>
    </location>
</feature>
<accession>Q9RT80</accession>
<dbReference type="InParanoid" id="Q9RT80"/>
<dbReference type="Gene3D" id="2.60.40.1890">
    <property type="entry name" value="PCu(A)C copper chaperone"/>
    <property type="match status" value="1"/>
</dbReference>
<name>Q9RT80_DEIRA</name>
<gene>
    <name evidence="3" type="ordered locus">DR_1885</name>
</gene>
<evidence type="ECO:0000313" key="3">
    <source>
        <dbReference type="EMBL" id="AAF11440.1"/>
    </source>
</evidence>
<sequence length="178" mass="18115">MTISNKTLTAAAAGLAAVLAVLLVPALAGQSAHTGHTMPAHTPPAQTAPAAQKAGAQALPVTVQGATVAAVPPSIRDTAAYMTLTNKSDQPIKLVGAATPLATSPMLMTTTHSGGMAGMKMVPWLTIPARGTLTLQRDGDHVMLMGLKRPLKVGETVNITLKATDGRTLNVAATVKKN</sequence>
<dbReference type="PDBsum" id="2JQA"/>
<dbReference type="PaxDb" id="243230-DR_1885"/>
<feature type="chain" id="PRO_5009974235" description="Copper chaperone PCu(A)C" evidence="2">
    <location>
        <begin position="29"/>
        <end position="178"/>
    </location>
</feature>
<dbReference type="PIR" id="E75340">
    <property type="entry name" value="E75340"/>
</dbReference>
<dbReference type="InterPro" id="IPR058248">
    <property type="entry name" value="Lxx211020-like"/>
</dbReference>
<organism evidence="3 4">
    <name type="scientific">Deinococcus radiodurans (strain ATCC 13939 / DSM 20539 / JCM 16871 / CCUG 27074 / LMG 4051 / NBRC 15346 / NCIMB 9279 / VKM B-1422 / R1)</name>
    <dbReference type="NCBI Taxonomy" id="243230"/>
    <lineage>
        <taxon>Bacteria</taxon>
        <taxon>Thermotogati</taxon>
        <taxon>Deinococcota</taxon>
        <taxon>Deinococci</taxon>
        <taxon>Deinococcales</taxon>
        <taxon>Deinococcaceae</taxon>
        <taxon>Deinococcus</taxon>
    </lineage>
</organism>
<dbReference type="PDB" id="1X9L">
    <property type="method" value="NMR"/>
    <property type="chains" value="A=35-178"/>
</dbReference>
<reference evidence="3 4" key="1">
    <citation type="journal article" date="1999" name="Science">
        <title>Genome sequence of the radioresistant bacterium Deinococcus radiodurans R1.</title>
        <authorList>
            <person name="White O."/>
            <person name="Eisen J.A."/>
            <person name="Heidelberg J.F."/>
            <person name="Hickey E.K."/>
            <person name="Peterson J.D."/>
            <person name="Dodson R.J."/>
            <person name="Haft D.H."/>
            <person name="Gwinn M.L."/>
            <person name="Nelson W.C."/>
            <person name="Richardson D.L."/>
            <person name="Moffat K.S."/>
            <person name="Qin H."/>
            <person name="Jiang L."/>
            <person name="Pamphile W."/>
            <person name="Crosby M."/>
            <person name="Shen M."/>
            <person name="Vamathevan J.J."/>
            <person name="Lam P."/>
            <person name="McDonald L."/>
            <person name="Utterback T."/>
            <person name="Zalewski C."/>
            <person name="Makarova K.S."/>
            <person name="Aravind L."/>
            <person name="Daly M.J."/>
            <person name="Minton K.W."/>
            <person name="Fleischmann R.D."/>
            <person name="Ketchum K.A."/>
            <person name="Nelson K.E."/>
            <person name="Salzberg S."/>
            <person name="Smith H.O."/>
            <person name="Venter J.C."/>
            <person name="Fraser C.M."/>
        </authorList>
    </citation>
    <scope>NUCLEOTIDE SEQUENCE [LARGE SCALE GENOMIC DNA]</scope>
    <source>
        <strain evidence="4">ATCC 13939 / DSM 20539 / JCM 16871 / LMG 4051 / NBRC 15346 / NCIMB 9279 / R1 / VKM B-1422</strain>
    </source>
</reference>
<dbReference type="RefSeq" id="WP_010888520.1">
    <property type="nucleotide sequence ID" value="NC_001263.1"/>
</dbReference>
<dbReference type="Proteomes" id="UP000002524">
    <property type="component" value="Chromosome 1"/>
</dbReference>
<dbReference type="HOGENOM" id="CLU_133142_0_0_0"/>
<dbReference type="EvolutionaryTrace" id="Q9RT80"/>
<dbReference type="PDB" id="2JQA">
    <property type="method" value="NMR"/>
    <property type="chains" value="A=34-178"/>
</dbReference>
<keyword evidence="5 6" id="KW-0002">3D-structure</keyword>
<evidence type="ECO:0000256" key="1">
    <source>
        <dbReference type="SAM" id="MobiDB-lite"/>
    </source>
</evidence>
<evidence type="ECO:0008006" key="7">
    <source>
        <dbReference type="Google" id="ProtNLM"/>
    </source>
</evidence>
<dbReference type="SUPFAM" id="SSF110087">
    <property type="entry name" value="DR1885-like metal-binding protein"/>
    <property type="match status" value="1"/>
</dbReference>
<dbReference type="EnsemblBacteria" id="AAF11440">
    <property type="protein sequence ID" value="AAF11440"/>
    <property type="gene ID" value="DR_1885"/>
</dbReference>
<evidence type="ECO:0007829" key="5">
    <source>
        <dbReference type="PDB" id="1X9L"/>
    </source>
</evidence>
<protein>
    <recommendedName>
        <fullName evidence="7">Copper chaperone PCu(A)C</fullName>
    </recommendedName>
</protein>
<dbReference type="GeneID" id="69518124"/>
<dbReference type="STRING" id="243230.DR_1885"/>
<dbReference type="SMR" id="Q9RT80"/>
<dbReference type="PDBsum" id="1X9L"/>
<feature type="region of interest" description="Disordered" evidence="1">
    <location>
        <begin position="32"/>
        <end position="53"/>
    </location>
</feature>
<dbReference type="EMBL" id="AE000513">
    <property type="protein sequence ID" value="AAF11440.1"/>
    <property type="molecule type" value="Genomic_DNA"/>
</dbReference>
<dbReference type="eggNOG" id="COG2847">
    <property type="taxonomic scope" value="Bacteria"/>
</dbReference>
<feature type="signal peptide" evidence="2">
    <location>
        <begin position="1"/>
        <end position="28"/>
    </location>
</feature>
<evidence type="ECO:0007829" key="6">
    <source>
        <dbReference type="PDB" id="2JQA"/>
    </source>
</evidence>
<dbReference type="KEGG" id="dra:DR_1885"/>
<dbReference type="AlphaFoldDB" id="Q9RT80"/>
<reference evidence="5 6" key="2">
    <citation type="journal article" date="2005" name="Proc. Natl. Acad. Sci. U.S.A.">
        <title>A copper(I) protein possibly involved in the assembly of CuA center of bacterial cytochrome c oxidase.</title>
        <authorList>
            <person name="Banci L."/>
            <person name="Bertini I."/>
            <person name="Ciofi-Baffoni S."/>
            <person name="Katsari E."/>
            <person name="Katsaros N."/>
            <person name="Kubicek K."/>
            <person name="Mangani S."/>
        </authorList>
    </citation>
    <scope>STRUCTURE BY NMR OF 34-178</scope>
</reference>